<proteinExistence type="predicted"/>
<dbReference type="Proteomes" id="UP000447434">
    <property type="component" value="Chromosome 25"/>
</dbReference>
<dbReference type="AlphaFoldDB" id="A0A6A4NC88"/>
<feature type="region of interest" description="Disordered" evidence="1">
    <location>
        <begin position="1"/>
        <end position="39"/>
    </location>
</feature>
<name>A0A6A4NC88_LUPAL</name>
<protein>
    <submittedName>
        <fullName evidence="2">Uncharacterized protein</fullName>
    </submittedName>
</protein>
<reference evidence="3" key="1">
    <citation type="journal article" date="2020" name="Nat. Commun.">
        <title>Genome sequence of the cluster root forming white lupin.</title>
        <authorList>
            <person name="Hufnagel B."/>
            <person name="Marques A."/>
            <person name="Soriano A."/>
            <person name="Marques L."/>
            <person name="Divol F."/>
            <person name="Doumas P."/>
            <person name="Sallet E."/>
            <person name="Mancinotti D."/>
            <person name="Carrere S."/>
            <person name="Marande W."/>
            <person name="Arribat S."/>
            <person name="Keller J."/>
            <person name="Huneau C."/>
            <person name="Blein T."/>
            <person name="Aime D."/>
            <person name="Laguerre M."/>
            <person name="Taylor J."/>
            <person name="Schubert V."/>
            <person name="Nelson M."/>
            <person name="Geu-Flores F."/>
            <person name="Crespi M."/>
            <person name="Gallardo-Guerrero K."/>
            <person name="Delaux P.-M."/>
            <person name="Salse J."/>
            <person name="Berges H."/>
            <person name="Guyot R."/>
            <person name="Gouzy J."/>
            <person name="Peret B."/>
        </authorList>
    </citation>
    <scope>NUCLEOTIDE SEQUENCE [LARGE SCALE GENOMIC DNA]</scope>
    <source>
        <strain evidence="3">cv. Amiga</strain>
    </source>
</reference>
<evidence type="ECO:0000256" key="1">
    <source>
        <dbReference type="SAM" id="MobiDB-lite"/>
    </source>
</evidence>
<sequence length="79" mass="8258">MPPGTTGRRTLPDPPSSSSEPMEDESTEIEAEADADEDGVIELVNIESSIEVIELSSDSGTEEDPSECSSTPSSAVSSR</sequence>
<accession>A0A6A4NC88</accession>
<feature type="compositionally biased region" description="Polar residues" evidence="1">
    <location>
        <begin position="67"/>
        <end position="79"/>
    </location>
</feature>
<gene>
    <name evidence="2" type="ORF">Lalb_Chr25g0284821</name>
</gene>
<evidence type="ECO:0000313" key="2">
    <source>
        <dbReference type="EMBL" id="KAE9585044.1"/>
    </source>
</evidence>
<feature type="region of interest" description="Disordered" evidence="1">
    <location>
        <begin position="54"/>
        <end position="79"/>
    </location>
</feature>
<keyword evidence="3" id="KW-1185">Reference proteome</keyword>
<evidence type="ECO:0000313" key="3">
    <source>
        <dbReference type="Proteomes" id="UP000447434"/>
    </source>
</evidence>
<dbReference type="EMBL" id="WOCE01000025">
    <property type="protein sequence ID" value="KAE9585044.1"/>
    <property type="molecule type" value="Genomic_DNA"/>
</dbReference>
<organism evidence="2 3">
    <name type="scientific">Lupinus albus</name>
    <name type="common">White lupine</name>
    <name type="synonym">Lupinus termis</name>
    <dbReference type="NCBI Taxonomy" id="3870"/>
    <lineage>
        <taxon>Eukaryota</taxon>
        <taxon>Viridiplantae</taxon>
        <taxon>Streptophyta</taxon>
        <taxon>Embryophyta</taxon>
        <taxon>Tracheophyta</taxon>
        <taxon>Spermatophyta</taxon>
        <taxon>Magnoliopsida</taxon>
        <taxon>eudicotyledons</taxon>
        <taxon>Gunneridae</taxon>
        <taxon>Pentapetalae</taxon>
        <taxon>rosids</taxon>
        <taxon>fabids</taxon>
        <taxon>Fabales</taxon>
        <taxon>Fabaceae</taxon>
        <taxon>Papilionoideae</taxon>
        <taxon>50 kb inversion clade</taxon>
        <taxon>genistoids sensu lato</taxon>
        <taxon>core genistoids</taxon>
        <taxon>Genisteae</taxon>
        <taxon>Lupinus</taxon>
    </lineage>
</organism>
<comment type="caution">
    <text evidence="2">The sequence shown here is derived from an EMBL/GenBank/DDBJ whole genome shotgun (WGS) entry which is preliminary data.</text>
</comment>
<feature type="compositionally biased region" description="Acidic residues" evidence="1">
    <location>
        <begin position="21"/>
        <end position="39"/>
    </location>
</feature>